<proteinExistence type="predicted"/>
<dbReference type="GO" id="GO:0003676">
    <property type="term" value="F:nucleic acid binding"/>
    <property type="evidence" value="ECO:0007669"/>
    <property type="project" value="InterPro"/>
</dbReference>
<sequence>MNQIDMAIVSLAGYIVISAIGSFAFRNCCTPGASSPIKIKKVISDDQEALCEVCNRVFTDDTQMMQHKESKGHLEKAKKFKGSEEFVLRQRKKHK</sequence>
<dbReference type="EMBL" id="MPUH01000333">
    <property type="protein sequence ID" value="OMJ82631.1"/>
    <property type="molecule type" value="Genomic_DNA"/>
</dbReference>
<feature type="domain" description="C2H2-type" evidence="2">
    <location>
        <begin position="51"/>
        <end position="73"/>
    </location>
</feature>
<dbReference type="PROSITE" id="PS00028">
    <property type="entry name" value="ZINC_FINGER_C2H2_1"/>
    <property type="match status" value="1"/>
</dbReference>
<dbReference type="InterPro" id="IPR003604">
    <property type="entry name" value="Matrin/U1-like-C_Znf_C2H2"/>
</dbReference>
<dbReference type="SMART" id="SM00451">
    <property type="entry name" value="ZnF_U1"/>
    <property type="match status" value="1"/>
</dbReference>
<dbReference type="InterPro" id="IPR036236">
    <property type="entry name" value="Znf_C2H2_sf"/>
</dbReference>
<keyword evidence="1" id="KW-1133">Transmembrane helix</keyword>
<reference evidence="3 4" key="1">
    <citation type="submission" date="2016-11" db="EMBL/GenBank/DDBJ databases">
        <title>The macronuclear genome of Stentor coeruleus: a giant cell with tiny introns.</title>
        <authorList>
            <person name="Slabodnick M."/>
            <person name="Ruby J.G."/>
            <person name="Reiff S.B."/>
            <person name="Swart E.C."/>
            <person name="Gosai S."/>
            <person name="Prabakaran S."/>
            <person name="Witkowska E."/>
            <person name="Larue G.E."/>
            <person name="Fisher S."/>
            <person name="Freeman R.M."/>
            <person name="Gunawardena J."/>
            <person name="Chu W."/>
            <person name="Stover N.A."/>
            <person name="Gregory B.D."/>
            <person name="Nowacki M."/>
            <person name="Derisi J."/>
            <person name="Roy S.W."/>
            <person name="Marshall W.F."/>
            <person name="Sood P."/>
        </authorList>
    </citation>
    <scope>NUCLEOTIDE SEQUENCE [LARGE SCALE GENOMIC DNA]</scope>
    <source>
        <strain evidence="3">WM001</strain>
    </source>
</reference>
<organism evidence="3 4">
    <name type="scientific">Stentor coeruleus</name>
    <dbReference type="NCBI Taxonomy" id="5963"/>
    <lineage>
        <taxon>Eukaryota</taxon>
        <taxon>Sar</taxon>
        <taxon>Alveolata</taxon>
        <taxon>Ciliophora</taxon>
        <taxon>Postciliodesmatophora</taxon>
        <taxon>Heterotrichea</taxon>
        <taxon>Heterotrichida</taxon>
        <taxon>Stentoridae</taxon>
        <taxon>Stentor</taxon>
    </lineage>
</organism>
<dbReference type="SUPFAM" id="SSF57667">
    <property type="entry name" value="beta-beta-alpha zinc fingers"/>
    <property type="match status" value="1"/>
</dbReference>
<evidence type="ECO:0000256" key="1">
    <source>
        <dbReference type="SAM" id="Phobius"/>
    </source>
</evidence>
<keyword evidence="1" id="KW-0472">Membrane</keyword>
<name>A0A1R2C0V8_9CILI</name>
<protein>
    <recommendedName>
        <fullName evidence="2">C2H2-type domain-containing protein</fullName>
    </recommendedName>
</protein>
<dbReference type="GO" id="GO:0008270">
    <property type="term" value="F:zinc ion binding"/>
    <property type="evidence" value="ECO:0007669"/>
    <property type="project" value="InterPro"/>
</dbReference>
<feature type="transmembrane region" description="Helical" evidence="1">
    <location>
        <begin position="7"/>
        <end position="25"/>
    </location>
</feature>
<keyword evidence="1" id="KW-0812">Transmembrane</keyword>
<dbReference type="Gene3D" id="3.30.160.60">
    <property type="entry name" value="Classic Zinc Finger"/>
    <property type="match status" value="1"/>
</dbReference>
<dbReference type="InterPro" id="IPR013087">
    <property type="entry name" value="Znf_C2H2_type"/>
</dbReference>
<evidence type="ECO:0000259" key="2">
    <source>
        <dbReference type="PROSITE" id="PS00028"/>
    </source>
</evidence>
<dbReference type="AlphaFoldDB" id="A0A1R2C0V8"/>
<accession>A0A1R2C0V8</accession>
<evidence type="ECO:0000313" key="3">
    <source>
        <dbReference type="EMBL" id="OMJ82631.1"/>
    </source>
</evidence>
<keyword evidence="4" id="KW-1185">Reference proteome</keyword>
<dbReference type="Pfam" id="PF12874">
    <property type="entry name" value="zf-met"/>
    <property type="match status" value="1"/>
</dbReference>
<evidence type="ECO:0000313" key="4">
    <source>
        <dbReference type="Proteomes" id="UP000187209"/>
    </source>
</evidence>
<dbReference type="Proteomes" id="UP000187209">
    <property type="component" value="Unassembled WGS sequence"/>
</dbReference>
<comment type="caution">
    <text evidence="3">The sequence shown here is derived from an EMBL/GenBank/DDBJ whole genome shotgun (WGS) entry which is preliminary data.</text>
</comment>
<gene>
    <name evidence="3" type="ORF">SteCoe_16612</name>
</gene>